<evidence type="ECO:0000256" key="4">
    <source>
        <dbReference type="PROSITE-ProRule" id="PRU00409"/>
    </source>
</evidence>
<dbReference type="SUPFAM" id="SSF56059">
    <property type="entry name" value="Glutathione synthetase ATP-binding domain-like"/>
    <property type="match status" value="1"/>
</dbReference>
<dbReference type="Pfam" id="PF18603">
    <property type="entry name" value="LAL_C2"/>
    <property type="match status" value="1"/>
</dbReference>
<evidence type="ECO:0000256" key="1">
    <source>
        <dbReference type="ARBA" id="ARBA00022598"/>
    </source>
</evidence>
<keyword evidence="3 4" id="KW-0067">ATP-binding</keyword>
<dbReference type="Proteomes" id="UP000657421">
    <property type="component" value="Unassembled WGS sequence"/>
</dbReference>
<dbReference type="Gene3D" id="3.30.470.20">
    <property type="entry name" value="ATP-grasp fold, B domain"/>
    <property type="match status" value="1"/>
</dbReference>
<evidence type="ECO:0000259" key="5">
    <source>
        <dbReference type="PROSITE" id="PS50975"/>
    </source>
</evidence>
<evidence type="ECO:0000313" key="6">
    <source>
        <dbReference type="EMBL" id="MBC8573550.1"/>
    </source>
</evidence>
<dbReference type="InterPro" id="IPR016185">
    <property type="entry name" value="PreATP-grasp_dom_sf"/>
</dbReference>
<sequence length="391" mass="43310">MKKLMIMGAGIYQVPLIKKAKEMGIYTIVVSIPGNYPGFALADKVIYENTVDYERILEVAKEEKIDGIVTAGTDVAVITIGKVCDELGLAGISFEAAKIASNKILMKRKYEEYGVRTARFREIGFDEDLKEKIQGLNFPMIVKAVDSSGSRGITRVNAETEFDAAVAAVKSVTRTDHFIVEEFIEGKEFGAQAFVQNGKLKFALPHGDYVFQGDTGVPIGHFAPYELSEEVINDAEEQLEKAIQAMGLNNCAINADFILKDDKTYVLELGGRSGATCLAELVSIYYGYDYYEKLIRAALGEDLEFPQNHAVPNASMLLRSDRDGVIRSIVNHNVEEPNICEIQFDYKVGDAVKKFHVGPHRIGHVITKGETLEKAVEKLHEAMDKIEIVVE</sequence>
<dbReference type="PANTHER" id="PTHR43585">
    <property type="entry name" value="FUMIPYRROLE BIOSYNTHESIS PROTEIN C"/>
    <property type="match status" value="1"/>
</dbReference>
<dbReference type="InterPro" id="IPR052032">
    <property type="entry name" value="ATP-dep_AA_Ligase"/>
</dbReference>
<feature type="domain" description="ATP-grasp" evidence="5">
    <location>
        <begin position="107"/>
        <end position="299"/>
    </location>
</feature>
<proteinExistence type="predicted"/>
<dbReference type="Pfam" id="PF13535">
    <property type="entry name" value="ATP-grasp_4"/>
    <property type="match status" value="1"/>
</dbReference>
<dbReference type="EMBL" id="JACRSZ010000010">
    <property type="protein sequence ID" value="MBC8573550.1"/>
    <property type="molecule type" value="Genomic_DNA"/>
</dbReference>
<dbReference type="SMART" id="SM01209">
    <property type="entry name" value="GARS_A"/>
    <property type="match status" value="1"/>
</dbReference>
<comment type="caution">
    <text evidence="6">The sequence shown here is derived from an EMBL/GenBank/DDBJ whole genome shotgun (WGS) entry which is preliminary data.</text>
</comment>
<keyword evidence="7" id="KW-1185">Reference proteome</keyword>
<keyword evidence="1" id="KW-0436">Ligase</keyword>
<evidence type="ECO:0000313" key="7">
    <source>
        <dbReference type="Proteomes" id="UP000657421"/>
    </source>
</evidence>
<keyword evidence="2 4" id="KW-0547">Nucleotide-binding</keyword>
<name>A0ABR7NBN2_9FIRM</name>
<dbReference type="Gene3D" id="3.30.1490.20">
    <property type="entry name" value="ATP-grasp fold, A domain"/>
    <property type="match status" value="1"/>
</dbReference>
<dbReference type="InterPro" id="IPR013815">
    <property type="entry name" value="ATP_grasp_subdomain_1"/>
</dbReference>
<dbReference type="Gene3D" id="3.40.50.20">
    <property type="match status" value="1"/>
</dbReference>
<evidence type="ECO:0000256" key="2">
    <source>
        <dbReference type="ARBA" id="ARBA00022741"/>
    </source>
</evidence>
<accession>A0ABR7NBN2</accession>
<dbReference type="RefSeq" id="WP_249308836.1">
    <property type="nucleotide sequence ID" value="NZ_JACRSZ010000010.1"/>
</dbReference>
<dbReference type="SUPFAM" id="SSF52440">
    <property type="entry name" value="PreATP-grasp domain"/>
    <property type="match status" value="1"/>
</dbReference>
<dbReference type="PANTHER" id="PTHR43585:SF2">
    <property type="entry name" value="ATP-GRASP ENZYME FSQD"/>
    <property type="match status" value="1"/>
</dbReference>
<dbReference type="PROSITE" id="PS50975">
    <property type="entry name" value="ATP_GRASP"/>
    <property type="match status" value="1"/>
</dbReference>
<gene>
    <name evidence="6" type="ORF">H8716_10720</name>
</gene>
<organism evidence="6 7">
    <name type="scientific">Jingyaoa shaoxingensis</name>
    <dbReference type="NCBI Taxonomy" id="2763671"/>
    <lineage>
        <taxon>Bacteria</taxon>
        <taxon>Bacillati</taxon>
        <taxon>Bacillota</taxon>
        <taxon>Clostridia</taxon>
        <taxon>Lachnospirales</taxon>
        <taxon>Lachnospiraceae</taxon>
        <taxon>Jingyaoa</taxon>
    </lineage>
</organism>
<dbReference type="InterPro" id="IPR011761">
    <property type="entry name" value="ATP-grasp"/>
</dbReference>
<reference evidence="6 7" key="1">
    <citation type="submission" date="2020-08" db="EMBL/GenBank/DDBJ databases">
        <title>Genome public.</title>
        <authorList>
            <person name="Liu C."/>
            <person name="Sun Q."/>
        </authorList>
    </citation>
    <scope>NUCLEOTIDE SEQUENCE [LARGE SCALE GENOMIC DNA]</scope>
    <source>
        <strain evidence="6 7">NSJ-46</strain>
    </source>
</reference>
<evidence type="ECO:0000256" key="3">
    <source>
        <dbReference type="ARBA" id="ARBA00022840"/>
    </source>
</evidence>
<protein>
    <submittedName>
        <fullName evidence="6">ATP-grasp domain-containing protein</fullName>
    </submittedName>
</protein>
<dbReference type="InterPro" id="IPR040570">
    <property type="entry name" value="LAL_C2"/>
</dbReference>